<protein>
    <recommendedName>
        <fullName evidence="1">site-specific DNA-methyltransferase (adenine-specific)</fullName>
        <ecNumber evidence="1">2.1.1.72</ecNumber>
    </recommendedName>
</protein>
<organism evidence="9 10">
    <name type="scientific">Campylobacter hyointestinalis subsp. lawsonii</name>
    <dbReference type="NCBI Taxonomy" id="91353"/>
    <lineage>
        <taxon>Bacteria</taxon>
        <taxon>Pseudomonadati</taxon>
        <taxon>Campylobacterota</taxon>
        <taxon>Epsilonproteobacteria</taxon>
        <taxon>Campylobacterales</taxon>
        <taxon>Campylobacteraceae</taxon>
        <taxon>Campylobacter</taxon>
    </lineage>
</organism>
<evidence type="ECO:0000256" key="2">
    <source>
        <dbReference type="ARBA" id="ARBA00022603"/>
    </source>
</evidence>
<comment type="catalytic activity">
    <reaction evidence="7">
        <text>a 2'-deoxyadenosine in DNA + S-adenosyl-L-methionine = an N(6)-methyl-2'-deoxyadenosine in DNA + S-adenosyl-L-homocysteine + H(+)</text>
        <dbReference type="Rhea" id="RHEA:15197"/>
        <dbReference type="Rhea" id="RHEA-COMP:12418"/>
        <dbReference type="Rhea" id="RHEA-COMP:12419"/>
        <dbReference type="ChEBI" id="CHEBI:15378"/>
        <dbReference type="ChEBI" id="CHEBI:57856"/>
        <dbReference type="ChEBI" id="CHEBI:59789"/>
        <dbReference type="ChEBI" id="CHEBI:90615"/>
        <dbReference type="ChEBI" id="CHEBI:90616"/>
        <dbReference type="EC" id="2.1.1.72"/>
    </reaction>
</comment>
<dbReference type="PANTHER" id="PTHR33841">
    <property type="entry name" value="DNA METHYLTRANSFERASE YEEA-RELATED"/>
    <property type="match status" value="1"/>
</dbReference>
<dbReference type="EC" id="2.1.1.72" evidence="1"/>
<evidence type="ECO:0000259" key="8">
    <source>
        <dbReference type="Pfam" id="PF07669"/>
    </source>
</evidence>
<dbReference type="PANTHER" id="PTHR33841:SF6">
    <property type="entry name" value="TYPE II METHYLTRANSFERASE M.HINDII"/>
    <property type="match status" value="1"/>
</dbReference>
<proteinExistence type="predicted"/>
<dbReference type="AlphaFoldDB" id="A0AAV6EFT1"/>
<gene>
    <name evidence="9" type="ORF">F7P66_03325</name>
</gene>
<evidence type="ECO:0000313" key="10">
    <source>
        <dbReference type="Proteomes" id="UP000423641"/>
    </source>
</evidence>
<dbReference type="PRINTS" id="PR00507">
    <property type="entry name" value="N12N6MTFRASE"/>
</dbReference>
<comment type="caution">
    <text evidence="9">The sequence shown here is derived from an EMBL/GenBank/DDBJ whole genome shotgun (WGS) entry which is preliminary data.</text>
</comment>
<keyword evidence="2 9" id="KW-0489">Methyltransferase</keyword>
<evidence type="ECO:0000256" key="7">
    <source>
        <dbReference type="ARBA" id="ARBA00047942"/>
    </source>
</evidence>
<dbReference type="GO" id="GO:0009307">
    <property type="term" value="P:DNA restriction-modification system"/>
    <property type="evidence" value="ECO:0007669"/>
    <property type="project" value="UniProtKB-KW"/>
</dbReference>
<evidence type="ECO:0000256" key="5">
    <source>
        <dbReference type="ARBA" id="ARBA00022747"/>
    </source>
</evidence>
<evidence type="ECO:0000256" key="4">
    <source>
        <dbReference type="ARBA" id="ARBA00022691"/>
    </source>
</evidence>
<sequence length="378" mass="44071">MYDVKNLGQVFTPQNIVADMLNLIHNNGRFLEPSAGDGAFFNNLPNDKIGIEIDNRFAPDGVLKMDFFNYSINEKFDTIIGNPPYVKYQDIDINTKFLLSAYSDLFDERSNLYLFFIYKCILHLNDGGELIFITPRDFLKSTSSIKLNEFIFKNGTITHFIDLGDKKIFKNAQPNCAIWRYQKGNYSRKSNLKREFSCINGQILFTKNRYFNRFSDMFFVKVGAVSGADSIFTHESGVDFVCSQTVKTGKTKKMIYGEQAKLNKHLLDFKDKLMSRKIKKFNESNWWTWGRDYYKSENLRIYVNTKTRNKRPFFINECNAYDGSILAIFPKFKTDKARLQTICDKLNDVDWDELGFVCDGRFLFSQKSLENCLVDFKI</sequence>
<keyword evidence="5" id="KW-0680">Restriction system</keyword>
<feature type="domain" description="Type II methyltransferase M.TaqI-like" evidence="8">
    <location>
        <begin position="65"/>
        <end position="169"/>
    </location>
</feature>
<evidence type="ECO:0000313" key="9">
    <source>
        <dbReference type="EMBL" id="KAB0613810.1"/>
    </source>
</evidence>
<dbReference type="PROSITE" id="PS00092">
    <property type="entry name" value="N6_MTASE"/>
    <property type="match status" value="1"/>
</dbReference>
<accession>A0AAV6EFT1</accession>
<reference evidence="9 10" key="1">
    <citation type="submission" date="2019-09" db="EMBL/GenBank/DDBJ databases">
        <title>Draft genome sequences of 48 bacterial type strains from the CCUG.</title>
        <authorList>
            <person name="Tunovic T."/>
            <person name="Pineiro-Iglesias B."/>
            <person name="Unosson C."/>
            <person name="Inganas E."/>
            <person name="Ohlen M."/>
            <person name="Cardew S."/>
            <person name="Jensie-Markopoulos S."/>
            <person name="Salva-Serra F."/>
            <person name="Jaen-Luchoro D."/>
            <person name="Karlsson R."/>
            <person name="Svensson-Stadler L."/>
            <person name="Chun J."/>
            <person name="Moore E."/>
        </authorList>
    </citation>
    <scope>NUCLEOTIDE SEQUENCE [LARGE SCALE GENOMIC DNA]</scope>
    <source>
        <strain evidence="9 10">CCUG 34538</strain>
    </source>
</reference>
<dbReference type="InterPro" id="IPR050953">
    <property type="entry name" value="N4_N6_ade-DNA_methylase"/>
</dbReference>
<keyword evidence="6" id="KW-0238">DNA-binding</keyword>
<dbReference type="SUPFAM" id="SSF53335">
    <property type="entry name" value="S-adenosyl-L-methionine-dependent methyltransferases"/>
    <property type="match status" value="1"/>
</dbReference>
<evidence type="ECO:0000256" key="1">
    <source>
        <dbReference type="ARBA" id="ARBA00011900"/>
    </source>
</evidence>
<dbReference type="EMBL" id="VZON01000002">
    <property type="protein sequence ID" value="KAB0613810.1"/>
    <property type="molecule type" value="Genomic_DNA"/>
</dbReference>
<evidence type="ECO:0000256" key="6">
    <source>
        <dbReference type="ARBA" id="ARBA00023125"/>
    </source>
</evidence>
<dbReference type="InterPro" id="IPR011639">
    <property type="entry name" value="MethylTrfase_TaqI-like_dom"/>
</dbReference>
<dbReference type="Proteomes" id="UP000423641">
    <property type="component" value="Unassembled WGS sequence"/>
</dbReference>
<name>A0AAV6EFT1_CAMHY</name>
<dbReference type="GO" id="GO:0003677">
    <property type="term" value="F:DNA binding"/>
    <property type="evidence" value="ECO:0007669"/>
    <property type="project" value="UniProtKB-KW"/>
</dbReference>
<dbReference type="Pfam" id="PF07669">
    <property type="entry name" value="Eco57I"/>
    <property type="match status" value="1"/>
</dbReference>
<dbReference type="InterPro" id="IPR002052">
    <property type="entry name" value="DNA_methylase_N6_adenine_CS"/>
</dbReference>
<dbReference type="Gene3D" id="3.40.50.150">
    <property type="entry name" value="Vaccinia Virus protein VP39"/>
    <property type="match status" value="1"/>
</dbReference>
<keyword evidence="3" id="KW-0808">Transferase</keyword>
<dbReference type="GO" id="GO:0032259">
    <property type="term" value="P:methylation"/>
    <property type="evidence" value="ECO:0007669"/>
    <property type="project" value="UniProtKB-KW"/>
</dbReference>
<dbReference type="InterPro" id="IPR029063">
    <property type="entry name" value="SAM-dependent_MTases_sf"/>
</dbReference>
<evidence type="ECO:0000256" key="3">
    <source>
        <dbReference type="ARBA" id="ARBA00022679"/>
    </source>
</evidence>
<keyword evidence="4" id="KW-0949">S-adenosyl-L-methionine</keyword>
<dbReference type="GO" id="GO:0009007">
    <property type="term" value="F:site-specific DNA-methyltransferase (adenine-specific) activity"/>
    <property type="evidence" value="ECO:0007669"/>
    <property type="project" value="UniProtKB-EC"/>
</dbReference>